<sequence length="982" mass="100245">MSSARSVKRSSQTHRSNHLKTAAIEALEGRRLMTLIFEPLSALQSTADLFTDSTGTRVYAHDGRVLRFNTSDIPALEAADAASADFLLQDAAGNLYGIDNEATPTAQERLFVISAGSTAVTPLVTFDGTNGTFPEDIAIAPNGAIYGTTRSGGTNDKGTVYKFDPATNTFTTLVHFDGTNGETPQSGLYVDTEGNLFGTTRDGGQFNAGTIFKITKGTDAFSTLVTFDDVDVGGFPRGDLVPGPDGRLYGTTRTGGVGNLGTIFTFNPNDELPIVPFTLASFTPDTADANIKALTIDAVGNVFGVAEEGGTSENNSNGSMFTYMQAVGEIQQVNLFFPNTPIGQDPIAAFHVDEEGNLIGVTEDSGFKVTGTGFITAADLAVLGDSNVVNLGTFSAPDFVTQGANLSRDAAGNFYGTTIFGGANNLGTVYKIDAATNTSSIIASFDGANGRGPAGGVILDAAGNLYGTTRNGGTNDAGTVFMIAAGTSTITTLVNFNTVNGREPFAALTLDAAGNLYGTAAAGGANSKGVIFKLDAGTHAFSVLADGDQITNGPEGLQGGVIVDAAGNLYGTSNAGGLSNEGTLYKVEAGTNALSVLLEFDGQNGSLPDGELLLDAGNLYGTTSNGGPTDNGTVFRYSIANDTLTTLASFDSTNGRVPLGGVLLDAAGNLYGTTVTDGPNGRGTIFRVAAGSNQAVNLVAFNQINGESPEGSLLVDAGGNLFGTTRRGNNLGSGRVFKVTDTGFVFGKSTATLPTTAIAGQAAKGKITVDFPNPSATATFSDTVTIKLLASSDTAFDPSDAEVLTVTKKLKIKPGATAAIKLATKSFPASLDSGAYFLIARVTPTGGTARTTVTDAFTTITAATQNLAGTALAPATLKAGKKGKITLTLTNGGNVAISSAVAITITGAPNGNLLAREAIDTVTKKIALKAGQTKKFTLSYLVPANLAAGQYSIVADLDTAGAIAETSETDNLLDSPVVTTVS</sequence>
<keyword evidence="3" id="KW-1185">Reference proteome</keyword>
<organism evidence="2 3">
    <name type="scientific">Humisphaera borealis</name>
    <dbReference type="NCBI Taxonomy" id="2807512"/>
    <lineage>
        <taxon>Bacteria</taxon>
        <taxon>Pseudomonadati</taxon>
        <taxon>Planctomycetota</taxon>
        <taxon>Phycisphaerae</taxon>
        <taxon>Tepidisphaerales</taxon>
        <taxon>Tepidisphaeraceae</taxon>
        <taxon>Humisphaera</taxon>
    </lineage>
</organism>
<dbReference type="InterPro" id="IPR011635">
    <property type="entry name" value="CARDB"/>
</dbReference>
<dbReference type="InterPro" id="IPR013783">
    <property type="entry name" value="Ig-like_fold"/>
</dbReference>
<dbReference type="AlphaFoldDB" id="A0A7M2WTZ2"/>
<dbReference type="KEGG" id="hbs:IPV69_22240"/>
<evidence type="ECO:0000313" key="3">
    <source>
        <dbReference type="Proteomes" id="UP000593765"/>
    </source>
</evidence>
<dbReference type="Proteomes" id="UP000593765">
    <property type="component" value="Chromosome"/>
</dbReference>
<dbReference type="EMBL" id="CP063458">
    <property type="protein sequence ID" value="QOV88919.1"/>
    <property type="molecule type" value="Genomic_DNA"/>
</dbReference>
<dbReference type="SUPFAM" id="SSF101898">
    <property type="entry name" value="NHL repeat"/>
    <property type="match status" value="1"/>
</dbReference>
<name>A0A7M2WTZ2_9BACT</name>
<accession>A0A7M2WTZ2</accession>
<proteinExistence type="predicted"/>
<dbReference type="NCBIfam" id="TIGR03803">
    <property type="entry name" value="Gloeo_Verruco"/>
    <property type="match status" value="10"/>
</dbReference>
<dbReference type="Gene3D" id="2.60.40.10">
    <property type="entry name" value="Immunoglobulins"/>
    <property type="match status" value="1"/>
</dbReference>
<dbReference type="InterPro" id="IPR022519">
    <property type="entry name" value="Gloeo/Verruco_rpt"/>
</dbReference>
<reference evidence="2 3" key="1">
    <citation type="submission" date="2020-10" db="EMBL/GenBank/DDBJ databases">
        <title>Wide distribution of Phycisphaera-like planctomycetes from WD2101 soil group in peatlands and genome analysis of the first cultivated representative.</title>
        <authorList>
            <person name="Dedysh S.N."/>
            <person name="Beletsky A.V."/>
            <person name="Ivanova A."/>
            <person name="Kulichevskaya I.S."/>
            <person name="Suzina N.E."/>
            <person name="Philippov D.A."/>
            <person name="Rakitin A.L."/>
            <person name="Mardanov A.V."/>
            <person name="Ravin N.V."/>
        </authorList>
    </citation>
    <scope>NUCLEOTIDE SEQUENCE [LARGE SCALE GENOMIC DNA]</scope>
    <source>
        <strain evidence="2 3">M1803</strain>
    </source>
</reference>
<dbReference type="RefSeq" id="WP_206291927.1">
    <property type="nucleotide sequence ID" value="NZ_CP063458.1"/>
</dbReference>
<feature type="domain" description="CARDB" evidence="1">
    <location>
        <begin position="872"/>
        <end position="973"/>
    </location>
</feature>
<gene>
    <name evidence="2" type="ORF">IPV69_22240</name>
</gene>
<evidence type="ECO:0000313" key="2">
    <source>
        <dbReference type="EMBL" id="QOV88919.1"/>
    </source>
</evidence>
<protein>
    <recommendedName>
        <fullName evidence="1">CARDB domain-containing protein</fullName>
    </recommendedName>
</protein>
<dbReference type="Pfam" id="PF07705">
    <property type="entry name" value="CARDB"/>
    <property type="match status" value="1"/>
</dbReference>
<evidence type="ECO:0000259" key="1">
    <source>
        <dbReference type="Pfam" id="PF07705"/>
    </source>
</evidence>
<dbReference type="SUPFAM" id="SSF63829">
    <property type="entry name" value="Calcium-dependent phosphotriesterase"/>
    <property type="match status" value="1"/>
</dbReference>